<dbReference type="Proteomes" id="UP001517247">
    <property type="component" value="Unassembled WGS sequence"/>
</dbReference>
<keyword evidence="17" id="KW-1185">Reference proteome</keyword>
<feature type="domain" description="Galactokinase N-terminal" evidence="15">
    <location>
        <begin position="8"/>
        <end position="56"/>
    </location>
</feature>
<dbReference type="InterPro" id="IPR020568">
    <property type="entry name" value="Ribosomal_Su5_D2-typ_SF"/>
</dbReference>
<dbReference type="EMBL" id="SSHJ02000008">
    <property type="protein sequence ID" value="MFN0256931.1"/>
    <property type="molecule type" value="Genomic_DNA"/>
</dbReference>
<accession>A0ABW9J8P5</accession>
<dbReference type="Pfam" id="PF10509">
    <property type="entry name" value="GalKase_gal_bdg"/>
    <property type="match status" value="1"/>
</dbReference>
<dbReference type="NCBIfam" id="TIGR00131">
    <property type="entry name" value="gal_kin"/>
    <property type="match status" value="1"/>
</dbReference>
<evidence type="ECO:0000256" key="5">
    <source>
        <dbReference type="ARBA" id="ARBA00022741"/>
    </source>
</evidence>
<dbReference type="InterPro" id="IPR000705">
    <property type="entry name" value="Galactokinase"/>
</dbReference>
<evidence type="ECO:0000256" key="1">
    <source>
        <dbReference type="ARBA" id="ARBA00006566"/>
    </source>
</evidence>
<keyword evidence="6 11" id="KW-0418">Kinase</keyword>
<feature type="domain" description="GHMP kinase C-terminal" evidence="14">
    <location>
        <begin position="279"/>
        <end position="360"/>
    </location>
</feature>
<dbReference type="Pfam" id="PF08544">
    <property type="entry name" value="GHMP_kinases_C"/>
    <property type="match status" value="1"/>
</dbReference>
<feature type="binding site" evidence="11">
    <location>
        <begin position="32"/>
        <end position="35"/>
    </location>
    <ligand>
        <name>substrate</name>
    </ligand>
</feature>
<keyword evidence="10 11" id="KW-0119">Carbohydrate metabolism</keyword>
<feature type="binding site" evidence="11">
    <location>
        <begin position="119"/>
        <end position="125"/>
    </location>
    <ligand>
        <name>ATP</name>
        <dbReference type="ChEBI" id="CHEBI:30616"/>
    </ligand>
</feature>
<comment type="function">
    <text evidence="11">Catalyzes the transfer of the gamma-phosphate of ATP to D-galactose to form alpha-D-galactose-1-phosphate (Gal-1-P).</text>
</comment>
<evidence type="ECO:0000259" key="15">
    <source>
        <dbReference type="Pfam" id="PF10509"/>
    </source>
</evidence>
<feature type="binding site" evidence="11">
    <location>
        <position position="125"/>
    </location>
    <ligand>
        <name>Mg(2+)</name>
        <dbReference type="ChEBI" id="CHEBI:18420"/>
    </ligand>
</feature>
<feature type="site" description="Transition state stabilizer" evidence="11">
    <location>
        <position position="26"/>
    </location>
</feature>
<dbReference type="Gene3D" id="3.30.230.10">
    <property type="match status" value="1"/>
</dbReference>
<evidence type="ECO:0000256" key="9">
    <source>
        <dbReference type="ARBA" id="ARBA00023144"/>
    </source>
</evidence>
<comment type="catalytic activity">
    <reaction evidence="11">
        <text>alpha-D-galactose + ATP = alpha-D-galactose 1-phosphate + ADP + H(+)</text>
        <dbReference type="Rhea" id="RHEA:13553"/>
        <dbReference type="ChEBI" id="CHEBI:15378"/>
        <dbReference type="ChEBI" id="CHEBI:28061"/>
        <dbReference type="ChEBI" id="CHEBI:30616"/>
        <dbReference type="ChEBI" id="CHEBI:58336"/>
        <dbReference type="ChEBI" id="CHEBI:456216"/>
        <dbReference type="EC" id="2.7.1.6"/>
    </reaction>
</comment>
<dbReference type="InterPro" id="IPR036554">
    <property type="entry name" value="GHMP_kinase_C_sf"/>
</dbReference>
<sequence length="396" mass="43532">MEPLQLKQAFKEIFDTEPMLVKSPGRINIIGEHTDYNGGLVMPAAINKAVYVAISKREDSEIHLFSESYQEKYIGNINDVKKSDKAWANYILGVVDGFLKRNLSVAGFNLYIYGDVPLGAGLSSSAAIECATAFALAQLNELSVASMDLALIAQKAEHEFAGVNCGIMDQFASVFGKENYAMMLDCRSLAHEYIPLKLDGYKLVLLNTNVKHSLSDSAYNDRRAQCEQGVTWVKAYHPAVEFLRDVSEEMLLAHVQPKNYETYTKCSFVVTEIERVKKAAKALKEGDLKALGHLMFETHEGLSKAYEVSCKELDFLVDQVKGLDDVLGARMMGGGFGGCTINIVKDEAIEGLIETVSKAYQEQFGLSLSAYVVQTGNGSQTIEPTGIASTLQHSNF</sequence>
<dbReference type="PIRSF" id="PIRSF000530">
    <property type="entry name" value="Galactokinase"/>
    <property type="match status" value="1"/>
</dbReference>
<keyword evidence="8 11" id="KW-0460">Magnesium</keyword>
<dbReference type="Pfam" id="PF00288">
    <property type="entry name" value="GHMP_kinases_N"/>
    <property type="match status" value="1"/>
</dbReference>
<feature type="domain" description="GHMP kinase N-terminal" evidence="13">
    <location>
        <begin position="89"/>
        <end position="177"/>
    </location>
</feature>
<dbReference type="InterPro" id="IPR014721">
    <property type="entry name" value="Ribsml_uS5_D2-typ_fold_subgr"/>
</dbReference>
<evidence type="ECO:0000259" key="14">
    <source>
        <dbReference type="Pfam" id="PF08544"/>
    </source>
</evidence>
<evidence type="ECO:0000256" key="4">
    <source>
        <dbReference type="ARBA" id="ARBA00022723"/>
    </source>
</evidence>
<name>A0ABW9J8P5_9SPHI</name>
<keyword evidence="4 11" id="KW-0479">Metal-binding</keyword>
<evidence type="ECO:0000256" key="6">
    <source>
        <dbReference type="ARBA" id="ARBA00022777"/>
    </source>
</evidence>
<comment type="similarity">
    <text evidence="1 11">Belongs to the GHMP kinase family. GalK subfamily.</text>
</comment>
<dbReference type="GO" id="GO:0004335">
    <property type="term" value="F:galactokinase activity"/>
    <property type="evidence" value="ECO:0007669"/>
    <property type="project" value="UniProtKB-EC"/>
</dbReference>
<dbReference type="InterPro" id="IPR006204">
    <property type="entry name" value="GHMP_kinase_N_dom"/>
</dbReference>
<reference evidence="16 17" key="1">
    <citation type="submission" date="2024-12" db="EMBL/GenBank/DDBJ databases">
        <authorList>
            <person name="Hu S."/>
        </authorList>
    </citation>
    <scope>NUCLEOTIDE SEQUENCE [LARGE SCALE GENOMIC DNA]</scope>
    <source>
        <strain evidence="16 17">THG-T11</strain>
    </source>
</reference>
<dbReference type="NCBIfam" id="NF003705">
    <property type="entry name" value="PRK05322.1"/>
    <property type="match status" value="1"/>
</dbReference>
<dbReference type="Gene3D" id="3.30.70.890">
    <property type="entry name" value="GHMP kinase, C-terminal domain"/>
    <property type="match status" value="1"/>
</dbReference>
<comment type="subcellular location">
    <subcellularLocation>
        <location evidence="11">Cytoplasm</location>
    </subcellularLocation>
</comment>
<evidence type="ECO:0000313" key="17">
    <source>
        <dbReference type="Proteomes" id="UP001517247"/>
    </source>
</evidence>
<evidence type="ECO:0000259" key="13">
    <source>
        <dbReference type="Pfam" id="PF00288"/>
    </source>
</evidence>
<evidence type="ECO:0000256" key="12">
    <source>
        <dbReference type="NCBIfam" id="TIGR00131"/>
    </source>
</evidence>
<dbReference type="PROSITE" id="PS00627">
    <property type="entry name" value="GHMP_KINASES_ATP"/>
    <property type="match status" value="1"/>
</dbReference>
<evidence type="ECO:0000256" key="11">
    <source>
        <dbReference type="HAMAP-Rule" id="MF_00246"/>
    </source>
</evidence>
<dbReference type="PROSITE" id="PS00106">
    <property type="entry name" value="GALACTOKINASE"/>
    <property type="match status" value="1"/>
</dbReference>
<evidence type="ECO:0000256" key="10">
    <source>
        <dbReference type="ARBA" id="ARBA00023277"/>
    </source>
</evidence>
<proteinExistence type="inferred from homology"/>
<keyword evidence="9 11" id="KW-0299">Galactose metabolism</keyword>
<dbReference type="PANTHER" id="PTHR10457:SF7">
    <property type="entry name" value="GALACTOKINASE-RELATED"/>
    <property type="match status" value="1"/>
</dbReference>
<evidence type="ECO:0000256" key="2">
    <source>
        <dbReference type="ARBA" id="ARBA00022490"/>
    </source>
</evidence>
<comment type="pathway">
    <text evidence="11">Carbohydrate metabolism; galactose metabolism.</text>
</comment>
<keyword evidence="5 11" id="KW-0547">Nucleotide-binding</keyword>
<dbReference type="InterPro" id="IPR022963">
    <property type="entry name" value="Galactokinase_bac"/>
</dbReference>
<gene>
    <name evidence="11" type="primary">galK</name>
    <name evidence="16" type="ORF">E6A44_015185</name>
</gene>
<evidence type="ECO:0000256" key="8">
    <source>
        <dbReference type="ARBA" id="ARBA00022842"/>
    </source>
</evidence>
<dbReference type="InterPro" id="IPR019741">
    <property type="entry name" value="Galactokinase_CS"/>
</dbReference>
<feature type="active site" description="Proton acceptor" evidence="11">
    <location>
        <position position="169"/>
    </location>
</feature>
<dbReference type="RefSeq" id="WP_138724026.1">
    <property type="nucleotide sequence ID" value="NZ_SSHJ02000008.1"/>
</dbReference>
<dbReference type="InterPro" id="IPR013750">
    <property type="entry name" value="GHMP_kinase_C_dom"/>
</dbReference>
<keyword evidence="3 11" id="KW-0808">Transferase</keyword>
<organism evidence="16 17">
    <name type="scientific">Pedobacter ureilyticus</name>
    <dbReference type="NCBI Taxonomy" id="1393051"/>
    <lineage>
        <taxon>Bacteria</taxon>
        <taxon>Pseudomonadati</taxon>
        <taxon>Bacteroidota</taxon>
        <taxon>Sphingobacteriia</taxon>
        <taxon>Sphingobacteriales</taxon>
        <taxon>Sphingobacteriaceae</taxon>
        <taxon>Pedobacter</taxon>
    </lineage>
</organism>
<dbReference type="PRINTS" id="PR00959">
    <property type="entry name" value="MEVGALKINASE"/>
</dbReference>
<dbReference type="PANTHER" id="PTHR10457">
    <property type="entry name" value="MEVALONATE KINASE/GALACTOKINASE"/>
    <property type="match status" value="1"/>
</dbReference>
<protein>
    <recommendedName>
        <fullName evidence="11 12">Galactokinase</fullName>
        <ecNumber evidence="11 12">2.7.1.6</ecNumber>
    </recommendedName>
    <alternativeName>
        <fullName evidence="11">Galactose kinase</fullName>
    </alternativeName>
</protein>
<dbReference type="InterPro" id="IPR006203">
    <property type="entry name" value="GHMP_knse_ATP-bd_CS"/>
</dbReference>
<dbReference type="SUPFAM" id="SSF55060">
    <property type="entry name" value="GHMP Kinase, C-terminal domain"/>
    <property type="match status" value="1"/>
</dbReference>
<feature type="binding site" evidence="11">
    <location>
        <position position="66"/>
    </location>
    <ligand>
        <name>ATP</name>
        <dbReference type="ChEBI" id="CHEBI:30616"/>
    </ligand>
</feature>
<comment type="caution">
    <text evidence="16">The sequence shown here is derived from an EMBL/GenBank/DDBJ whole genome shotgun (WGS) entry which is preliminary data.</text>
</comment>
<evidence type="ECO:0000313" key="16">
    <source>
        <dbReference type="EMBL" id="MFN0256931.1"/>
    </source>
</evidence>
<keyword evidence="7 11" id="KW-0067">ATP-binding</keyword>
<dbReference type="HAMAP" id="MF_00246">
    <property type="entry name" value="Galactokinase"/>
    <property type="match status" value="1"/>
</dbReference>
<dbReference type="PRINTS" id="PR00473">
    <property type="entry name" value="GALCTOKINASE"/>
</dbReference>
<feature type="binding site" evidence="11">
    <location>
        <position position="157"/>
    </location>
    <ligand>
        <name>Mg(2+)</name>
        <dbReference type="ChEBI" id="CHEBI:18420"/>
    </ligand>
</feature>
<dbReference type="InterPro" id="IPR006206">
    <property type="entry name" value="Mevalonate/galactokinase"/>
</dbReference>
<evidence type="ECO:0000256" key="7">
    <source>
        <dbReference type="ARBA" id="ARBA00022840"/>
    </source>
</evidence>
<keyword evidence="2 11" id="KW-0963">Cytoplasm</keyword>
<dbReference type="EC" id="2.7.1.6" evidence="11 12"/>
<feature type="binding site" evidence="11">
    <location>
        <position position="219"/>
    </location>
    <ligand>
        <name>substrate</name>
    </ligand>
</feature>
<dbReference type="InterPro" id="IPR019539">
    <property type="entry name" value="GalKase_N"/>
</dbReference>
<evidence type="ECO:0000256" key="3">
    <source>
        <dbReference type="ARBA" id="ARBA00022679"/>
    </source>
</evidence>
<dbReference type="SUPFAM" id="SSF54211">
    <property type="entry name" value="Ribosomal protein S5 domain 2-like"/>
    <property type="match status" value="1"/>
</dbReference>